<feature type="region of interest" description="Disordered" evidence="1">
    <location>
        <begin position="54"/>
        <end position="154"/>
    </location>
</feature>
<keyword evidence="3" id="KW-1185">Reference proteome</keyword>
<feature type="region of interest" description="Disordered" evidence="1">
    <location>
        <begin position="228"/>
        <end position="314"/>
    </location>
</feature>
<proteinExistence type="predicted"/>
<evidence type="ECO:0000313" key="2">
    <source>
        <dbReference type="EMBL" id="KUM56789.1"/>
    </source>
</evidence>
<accession>A0A101MA46</accession>
<comment type="caution">
    <text evidence="2">The sequence shown here is derived from an EMBL/GenBank/DDBJ whole genome shotgun (WGS) entry which is preliminary data.</text>
</comment>
<dbReference type="STRING" id="48697.A0A101MA46"/>
<feature type="compositionally biased region" description="Polar residues" evidence="1">
    <location>
        <begin position="1"/>
        <end position="11"/>
    </location>
</feature>
<protein>
    <submittedName>
        <fullName evidence="2">Uncharacterized protein</fullName>
    </submittedName>
</protein>
<feature type="compositionally biased region" description="Basic and acidic residues" evidence="1">
    <location>
        <begin position="70"/>
        <end position="82"/>
    </location>
</feature>
<feature type="compositionally biased region" description="Polar residues" evidence="1">
    <location>
        <begin position="124"/>
        <end position="150"/>
    </location>
</feature>
<reference evidence="2 3" key="1">
    <citation type="submission" date="2015-10" db="EMBL/GenBank/DDBJ databases">
        <title>Genome sequencing of Penicillium freii.</title>
        <authorList>
            <person name="Nguyen H.D."/>
            <person name="Visagie C.M."/>
            <person name="Seifert K.A."/>
        </authorList>
    </citation>
    <scope>NUCLEOTIDE SEQUENCE [LARGE SCALE GENOMIC DNA]</scope>
    <source>
        <strain evidence="2 3">DAOM 242723</strain>
    </source>
</reference>
<feature type="compositionally biased region" description="Polar residues" evidence="1">
    <location>
        <begin position="88"/>
        <end position="104"/>
    </location>
</feature>
<feature type="compositionally biased region" description="Low complexity" evidence="1">
    <location>
        <begin position="105"/>
        <end position="118"/>
    </location>
</feature>
<dbReference type="AlphaFoldDB" id="A0A101MA46"/>
<feature type="compositionally biased region" description="Basic and acidic residues" evidence="1">
    <location>
        <begin position="15"/>
        <end position="26"/>
    </location>
</feature>
<dbReference type="EMBL" id="LLXE01000436">
    <property type="protein sequence ID" value="KUM56789.1"/>
    <property type="molecule type" value="Genomic_DNA"/>
</dbReference>
<organism evidence="2 3">
    <name type="scientific">Penicillium freii</name>
    <dbReference type="NCBI Taxonomy" id="48697"/>
    <lineage>
        <taxon>Eukaryota</taxon>
        <taxon>Fungi</taxon>
        <taxon>Dikarya</taxon>
        <taxon>Ascomycota</taxon>
        <taxon>Pezizomycotina</taxon>
        <taxon>Eurotiomycetes</taxon>
        <taxon>Eurotiomycetidae</taxon>
        <taxon>Eurotiales</taxon>
        <taxon>Aspergillaceae</taxon>
        <taxon>Penicillium</taxon>
    </lineage>
</organism>
<gene>
    <name evidence="2" type="ORF">ACN42_g10417</name>
</gene>
<dbReference type="Proteomes" id="UP000055045">
    <property type="component" value="Unassembled WGS sequence"/>
</dbReference>
<feature type="region of interest" description="Disordered" evidence="1">
    <location>
        <begin position="1"/>
        <end position="26"/>
    </location>
</feature>
<evidence type="ECO:0000256" key="1">
    <source>
        <dbReference type="SAM" id="MobiDB-lite"/>
    </source>
</evidence>
<name>A0A101MA46_PENFR</name>
<evidence type="ECO:0000313" key="3">
    <source>
        <dbReference type="Proteomes" id="UP000055045"/>
    </source>
</evidence>
<sequence length="349" mass="38634">MNSTSVQSVQFSPIKDGRRILGDKDSNACLSPATHAKPSFPAIGTPVKRISIATSPKKLLPSPIFAGQKRTRDQSKEMEENLGHVQTRESSPQPGVQSTVNDDMQNQLNQTPTPQNSQPERDQTQGQMDTDQSFNVPSTPEQETRSVTSDSDARKKFIQQKASLLRSRLQSAMRNVTDHQFDRRVSELEAHSRKCPRLSLSVLSTPPLSSRKQFTSFSFSQMKTPRIGCAGFTSTPSHSTPDLPGRPSPLSSSVVQQRTKSHTQRTPPRGLGSPMQLSSPPATLTRREADRETSMGPRAELSMDDVDAISPSQRVRTRGLDAKIIWGKQELKIKDRGFADDQRYQSGKV</sequence>
<feature type="compositionally biased region" description="Polar residues" evidence="1">
    <location>
        <begin position="249"/>
        <end position="258"/>
    </location>
</feature>